<gene>
    <name evidence="1" type="ORF">GENT11_18910</name>
</gene>
<evidence type="ECO:0008006" key="3">
    <source>
        <dbReference type="Google" id="ProtNLM"/>
    </source>
</evidence>
<dbReference type="RefSeq" id="WP_229329874.1">
    <property type="nucleotide sequence ID" value="NZ_AP025183.1"/>
</dbReference>
<dbReference type="Proteomes" id="UP001319865">
    <property type="component" value="Chromosome"/>
</dbReference>
<evidence type="ECO:0000313" key="2">
    <source>
        <dbReference type="Proteomes" id="UP001319865"/>
    </source>
</evidence>
<reference evidence="1 2" key="1">
    <citation type="journal article" date="2022" name="Int. J. Syst. Evol. Microbiol.">
        <title>Flavobacterium ammonificans sp. nov. and Flavobacterium ammoniigenes sp. nov., ammonifying bacteria isolated from surface river water.</title>
        <authorList>
            <person name="Watanabe K."/>
            <person name="Kitamura T."/>
            <person name="Ogata Y."/>
            <person name="Shindo C."/>
            <person name="Suda W."/>
        </authorList>
    </citation>
    <scope>NUCLEOTIDE SEQUENCE [LARGE SCALE GENOMIC DNA]</scope>
    <source>
        <strain evidence="1 2">GENT11</strain>
    </source>
</reference>
<dbReference type="InterPro" id="IPR029063">
    <property type="entry name" value="SAM-dependent_MTases_sf"/>
</dbReference>
<protein>
    <recommendedName>
        <fullName evidence="3">DNA adenine methylase</fullName>
    </recommendedName>
</protein>
<keyword evidence="2" id="KW-1185">Reference proteome</keyword>
<evidence type="ECO:0000313" key="1">
    <source>
        <dbReference type="EMBL" id="BDB53579.1"/>
    </source>
</evidence>
<accession>A0ABN6KWL7</accession>
<dbReference type="EMBL" id="AP025183">
    <property type="protein sequence ID" value="BDB53579.1"/>
    <property type="molecule type" value="Genomic_DNA"/>
</dbReference>
<reference evidence="1 2" key="2">
    <citation type="journal article" date="2022" name="Microorganisms">
        <title>Complete Genome Sequences of Two Flavobacterium ammonificans Strains and a Flavobacterium ammoniigenes Strain of Ammonifying Bacterioplankton Isolated from Surface River Water.</title>
        <authorList>
            <person name="Suda W."/>
            <person name="Ogata Y."/>
            <person name="Shindo C."/>
            <person name="Watanabe K."/>
        </authorList>
    </citation>
    <scope>NUCLEOTIDE SEQUENCE [LARGE SCALE GENOMIC DNA]</scope>
    <source>
        <strain evidence="1 2">GENT11</strain>
    </source>
</reference>
<proteinExistence type="predicted"/>
<sequence>MNPLIAKPFLKWAGGKSQLIAEIQKAILNEFISQKFTYVVPFIRSGEVLFKNNYQI</sequence>
<dbReference type="Gene3D" id="3.40.50.150">
    <property type="entry name" value="Vaccinia Virus protein VP39"/>
    <property type="match status" value="1"/>
</dbReference>
<name>A0ABN6KWL7_9FLAO</name>
<organism evidence="1 2">
    <name type="scientific">Flavobacterium ammonificans</name>
    <dbReference type="NCBI Taxonomy" id="1751056"/>
    <lineage>
        <taxon>Bacteria</taxon>
        <taxon>Pseudomonadati</taxon>
        <taxon>Bacteroidota</taxon>
        <taxon>Flavobacteriia</taxon>
        <taxon>Flavobacteriales</taxon>
        <taxon>Flavobacteriaceae</taxon>
        <taxon>Flavobacterium</taxon>
    </lineage>
</organism>